<accession>A0A1I7W678</accession>
<sequence length="204" mass="23079">MHITIIFSFSTAHSLLFRAGSLMDGRPRFDWFQTENSVTITILKKGIALTECRVSFENGQLTVYAGMDIIFQSKLSGPVDEKNFVLTCTASKVEVRMPKKSFGQWRQLCDVSTQSSTLITKKNWDAIEKAAVEAEENEKLEGDAAVNQMFRKIYADASDDVKKAMMKSYTESGGTVLSTNWAEISKRKTEVKPPDCMEYKRFEQ</sequence>
<dbReference type="InterPro" id="IPR007699">
    <property type="entry name" value="SGS_dom"/>
</dbReference>
<evidence type="ECO:0000313" key="3">
    <source>
        <dbReference type="Proteomes" id="UP000095283"/>
    </source>
</evidence>
<dbReference type="Pfam" id="PF04969">
    <property type="entry name" value="CS"/>
    <property type="match status" value="1"/>
</dbReference>
<reference evidence="4" key="1">
    <citation type="submission" date="2016-11" db="UniProtKB">
        <authorList>
            <consortium name="WormBaseParasite"/>
        </authorList>
    </citation>
    <scope>IDENTIFICATION</scope>
</reference>
<dbReference type="AlphaFoldDB" id="A0A1I7W678"/>
<dbReference type="PROSITE" id="PS51048">
    <property type="entry name" value="SGS"/>
    <property type="match status" value="1"/>
</dbReference>
<organism evidence="3 4">
    <name type="scientific">Heterorhabditis bacteriophora</name>
    <name type="common">Entomopathogenic nematode worm</name>
    <dbReference type="NCBI Taxonomy" id="37862"/>
    <lineage>
        <taxon>Eukaryota</taxon>
        <taxon>Metazoa</taxon>
        <taxon>Ecdysozoa</taxon>
        <taxon>Nematoda</taxon>
        <taxon>Chromadorea</taxon>
        <taxon>Rhabditida</taxon>
        <taxon>Rhabditina</taxon>
        <taxon>Rhabditomorpha</taxon>
        <taxon>Strongyloidea</taxon>
        <taxon>Heterorhabditidae</taxon>
        <taxon>Heterorhabditis</taxon>
    </lineage>
</organism>
<dbReference type="InterPro" id="IPR044563">
    <property type="entry name" value="Sgt1-like"/>
</dbReference>
<dbReference type="Pfam" id="PF05002">
    <property type="entry name" value="SGS"/>
    <property type="match status" value="1"/>
</dbReference>
<dbReference type="PANTHER" id="PTHR45862">
    <property type="entry name" value="PROTEIN SGT1 HOMOLOG"/>
    <property type="match status" value="1"/>
</dbReference>
<dbReference type="Gene3D" id="2.60.40.790">
    <property type="match status" value="1"/>
</dbReference>
<dbReference type="Proteomes" id="UP000095283">
    <property type="component" value="Unplaced"/>
</dbReference>
<dbReference type="WBParaSite" id="Hba_00094">
    <property type="protein sequence ID" value="Hba_00094"/>
    <property type="gene ID" value="Hba_00094"/>
</dbReference>
<dbReference type="PROSITE" id="PS51203">
    <property type="entry name" value="CS"/>
    <property type="match status" value="1"/>
</dbReference>
<dbReference type="InterPro" id="IPR008978">
    <property type="entry name" value="HSP20-like_chaperone"/>
</dbReference>
<dbReference type="SUPFAM" id="SSF49764">
    <property type="entry name" value="HSP20-like chaperones"/>
    <property type="match status" value="1"/>
</dbReference>
<protein>
    <submittedName>
        <fullName evidence="4">SGT1</fullName>
    </submittedName>
</protein>
<dbReference type="CDD" id="cd06466">
    <property type="entry name" value="p23_CS_SGT1_like"/>
    <property type="match status" value="1"/>
</dbReference>
<evidence type="ECO:0000259" key="1">
    <source>
        <dbReference type="PROSITE" id="PS51048"/>
    </source>
</evidence>
<dbReference type="GO" id="GO:0051087">
    <property type="term" value="F:protein-folding chaperone binding"/>
    <property type="evidence" value="ECO:0007669"/>
    <property type="project" value="InterPro"/>
</dbReference>
<dbReference type="InterPro" id="IPR007052">
    <property type="entry name" value="CS_dom"/>
</dbReference>
<feature type="domain" description="SGS" evidence="1">
    <location>
        <begin position="112"/>
        <end position="204"/>
    </location>
</feature>
<evidence type="ECO:0000313" key="4">
    <source>
        <dbReference type="WBParaSite" id="Hba_00094"/>
    </source>
</evidence>
<name>A0A1I7W678_HETBA</name>
<keyword evidence="3" id="KW-1185">Reference proteome</keyword>
<feature type="domain" description="CS" evidence="2">
    <location>
        <begin position="24"/>
        <end position="109"/>
    </location>
</feature>
<evidence type="ECO:0000259" key="2">
    <source>
        <dbReference type="PROSITE" id="PS51203"/>
    </source>
</evidence>
<proteinExistence type="predicted"/>